<comment type="caution">
    <text evidence="1">The sequence shown here is derived from an EMBL/GenBank/DDBJ whole genome shotgun (WGS) entry which is preliminary data.</text>
</comment>
<evidence type="ECO:0000313" key="1">
    <source>
        <dbReference type="EMBL" id="CAG7728824.1"/>
    </source>
</evidence>
<dbReference type="Proteomes" id="UP000708208">
    <property type="component" value="Unassembled WGS sequence"/>
</dbReference>
<evidence type="ECO:0000313" key="2">
    <source>
        <dbReference type="Proteomes" id="UP000708208"/>
    </source>
</evidence>
<keyword evidence="2" id="KW-1185">Reference proteome</keyword>
<name>A0A8J2P2P1_9HEXA</name>
<organism evidence="1 2">
    <name type="scientific">Allacma fusca</name>
    <dbReference type="NCBI Taxonomy" id="39272"/>
    <lineage>
        <taxon>Eukaryota</taxon>
        <taxon>Metazoa</taxon>
        <taxon>Ecdysozoa</taxon>
        <taxon>Arthropoda</taxon>
        <taxon>Hexapoda</taxon>
        <taxon>Collembola</taxon>
        <taxon>Symphypleona</taxon>
        <taxon>Sminthuridae</taxon>
        <taxon>Allacma</taxon>
    </lineage>
</organism>
<dbReference type="AlphaFoldDB" id="A0A8J2P2P1"/>
<sequence>FFDQCGLESPNSGNIISNLGSSEFSNF</sequence>
<reference evidence="1" key="1">
    <citation type="submission" date="2021-06" db="EMBL/GenBank/DDBJ databases">
        <authorList>
            <person name="Hodson N. C."/>
            <person name="Mongue J. A."/>
            <person name="Jaron S. K."/>
        </authorList>
    </citation>
    <scope>NUCLEOTIDE SEQUENCE</scope>
</reference>
<dbReference type="EMBL" id="CAJVCH010169125">
    <property type="protein sequence ID" value="CAG7728824.1"/>
    <property type="molecule type" value="Genomic_DNA"/>
</dbReference>
<accession>A0A8J2P2P1</accession>
<feature type="non-terminal residue" evidence="1">
    <location>
        <position position="1"/>
    </location>
</feature>
<gene>
    <name evidence="1" type="ORF">AFUS01_LOCUS17580</name>
</gene>
<protein>
    <submittedName>
        <fullName evidence="1">Uncharacterized protein</fullName>
    </submittedName>
</protein>
<proteinExistence type="predicted"/>